<dbReference type="InterPro" id="IPR003010">
    <property type="entry name" value="C-N_Hydrolase"/>
</dbReference>
<dbReference type="Pfam" id="PF00795">
    <property type="entry name" value="CN_hydrolase"/>
    <property type="match status" value="1"/>
</dbReference>
<dbReference type="InterPro" id="IPR050345">
    <property type="entry name" value="Aliph_Amidase/BUP"/>
</dbReference>
<feature type="domain" description="CN hydrolase" evidence="2">
    <location>
        <begin position="6"/>
        <end position="243"/>
    </location>
</feature>
<sequence length="251" mass="28566">MCNQIIKIALAQFDNDLNHINRTMSKIEEIVKKASQKKVDFLVFPELFLTGYDLPYIMEKNNILEINDERILSLCQMAKRNDISFLIGLPLRIQNRVYISALYINCEGNIEEIISKNYLYGMESEFFTPGTVAKLITIKGFRIGIGICFDSAHSEHITALKDRGIDMFIGSSLYSRGEGKKEMEHNFSQISCKYDILSAVVNYADKTGNWLSCGNSSFYDKTGHIYMKLAECKEGLLISQIQKDGTVCKYV</sequence>
<dbReference type="PANTHER" id="PTHR43674:SF16">
    <property type="entry name" value="CARBON-NITROGEN FAMILY, PUTATIVE (AFU_ORTHOLOGUE AFUA_5G02350)-RELATED"/>
    <property type="match status" value="1"/>
</dbReference>
<dbReference type="AlphaFoldDB" id="A0A4S2EDX2"/>
<dbReference type="Gene3D" id="3.60.110.10">
    <property type="entry name" value="Carbon-nitrogen hydrolase"/>
    <property type="match status" value="1"/>
</dbReference>
<dbReference type="Proteomes" id="UP000306855">
    <property type="component" value="Unassembled WGS sequence"/>
</dbReference>
<dbReference type="CDD" id="cd07197">
    <property type="entry name" value="nitrilase"/>
    <property type="match status" value="1"/>
</dbReference>
<comment type="caution">
    <text evidence="3">The sequence shown here is derived from an EMBL/GenBank/DDBJ whole genome shotgun (WGS) entry which is preliminary data.</text>
</comment>
<dbReference type="SUPFAM" id="SSF56317">
    <property type="entry name" value="Carbon-nitrogen hydrolase"/>
    <property type="match status" value="1"/>
</dbReference>
<proteinExistence type="predicted"/>
<dbReference type="EMBL" id="SRYK01000056">
    <property type="protein sequence ID" value="TGY53775.1"/>
    <property type="molecule type" value="Genomic_DNA"/>
</dbReference>
<dbReference type="GO" id="GO:0016811">
    <property type="term" value="F:hydrolase activity, acting on carbon-nitrogen (but not peptide) bonds, in linear amides"/>
    <property type="evidence" value="ECO:0007669"/>
    <property type="project" value="TreeGrafter"/>
</dbReference>
<name>A0A4S2EDX2_9LACO</name>
<accession>A0A4S2EDX2</accession>
<dbReference type="PANTHER" id="PTHR43674">
    <property type="entry name" value="NITRILASE C965.09-RELATED"/>
    <property type="match status" value="1"/>
</dbReference>
<keyword evidence="1 3" id="KW-0378">Hydrolase</keyword>
<evidence type="ECO:0000313" key="3">
    <source>
        <dbReference type="EMBL" id="TGY53775.1"/>
    </source>
</evidence>
<protein>
    <submittedName>
        <fullName evidence="3">Carbon-nitrogen hydrolase family protein</fullName>
    </submittedName>
</protein>
<gene>
    <name evidence="3" type="ORF">E5340_09170</name>
</gene>
<evidence type="ECO:0000256" key="1">
    <source>
        <dbReference type="ARBA" id="ARBA00022801"/>
    </source>
</evidence>
<organism evidence="3 4">
    <name type="scientific">Ligilactobacillus murinus</name>
    <dbReference type="NCBI Taxonomy" id="1622"/>
    <lineage>
        <taxon>Bacteria</taxon>
        <taxon>Bacillati</taxon>
        <taxon>Bacillota</taxon>
        <taxon>Bacilli</taxon>
        <taxon>Lactobacillales</taxon>
        <taxon>Lactobacillaceae</taxon>
        <taxon>Ligilactobacillus</taxon>
    </lineage>
</organism>
<reference evidence="3 4" key="1">
    <citation type="submission" date="2019-04" db="EMBL/GenBank/DDBJ databases">
        <title>Microbes associate with the intestines of laboratory mice.</title>
        <authorList>
            <person name="Navarre W."/>
            <person name="Wong E."/>
            <person name="Huang K."/>
            <person name="Tropini C."/>
            <person name="Ng K."/>
            <person name="Yu B."/>
        </authorList>
    </citation>
    <scope>NUCLEOTIDE SEQUENCE [LARGE SCALE GENOMIC DNA]</scope>
    <source>
        <strain evidence="3 4">NM26_J9</strain>
    </source>
</reference>
<evidence type="ECO:0000259" key="2">
    <source>
        <dbReference type="PROSITE" id="PS50263"/>
    </source>
</evidence>
<dbReference type="RefSeq" id="WP_089135665.1">
    <property type="nucleotide sequence ID" value="NZ_BDFM01000245.1"/>
</dbReference>
<evidence type="ECO:0000313" key="4">
    <source>
        <dbReference type="Proteomes" id="UP000306855"/>
    </source>
</evidence>
<dbReference type="InterPro" id="IPR036526">
    <property type="entry name" value="C-N_Hydrolase_sf"/>
</dbReference>
<dbReference type="PROSITE" id="PS50263">
    <property type="entry name" value="CN_HYDROLASE"/>
    <property type="match status" value="1"/>
</dbReference>